<dbReference type="PANTHER" id="PTHR30146">
    <property type="entry name" value="LACI-RELATED TRANSCRIPTIONAL REPRESSOR"/>
    <property type="match status" value="1"/>
</dbReference>
<dbReference type="Gene3D" id="3.40.50.2300">
    <property type="match status" value="2"/>
</dbReference>
<keyword evidence="1" id="KW-0678">Repressor</keyword>
<keyword evidence="3" id="KW-0238">DNA-binding</keyword>
<organism evidence="6 7">
    <name type="scientific">Ruminiclostridium cellobioparum subsp. termitidis CT1112</name>
    <dbReference type="NCBI Taxonomy" id="1195236"/>
    <lineage>
        <taxon>Bacteria</taxon>
        <taxon>Bacillati</taxon>
        <taxon>Bacillota</taxon>
        <taxon>Clostridia</taxon>
        <taxon>Eubacteriales</taxon>
        <taxon>Oscillospiraceae</taxon>
        <taxon>Ruminiclostridium</taxon>
    </lineage>
</organism>
<evidence type="ECO:0000256" key="4">
    <source>
        <dbReference type="ARBA" id="ARBA00023163"/>
    </source>
</evidence>
<dbReference type="Proteomes" id="UP000014155">
    <property type="component" value="Unassembled WGS sequence"/>
</dbReference>
<dbReference type="InterPro" id="IPR028082">
    <property type="entry name" value="Peripla_BP_I"/>
</dbReference>
<dbReference type="PANTHER" id="PTHR30146:SF148">
    <property type="entry name" value="HTH-TYPE TRANSCRIPTIONAL REPRESSOR PURR-RELATED"/>
    <property type="match status" value="1"/>
</dbReference>
<comment type="caution">
    <text evidence="6">The sequence shown here is derived from an EMBL/GenBank/DDBJ whole genome shotgun (WGS) entry which is preliminary data.</text>
</comment>
<dbReference type="SUPFAM" id="SSF47413">
    <property type="entry name" value="lambda repressor-like DNA-binding domains"/>
    <property type="match status" value="1"/>
</dbReference>
<dbReference type="InterPro" id="IPR000843">
    <property type="entry name" value="HTH_LacI"/>
</dbReference>
<dbReference type="InterPro" id="IPR046335">
    <property type="entry name" value="LacI/GalR-like_sensor"/>
</dbReference>
<dbReference type="AlphaFoldDB" id="S0FKZ0"/>
<dbReference type="PROSITE" id="PS50932">
    <property type="entry name" value="HTH_LACI_2"/>
    <property type="match status" value="1"/>
</dbReference>
<dbReference type="InterPro" id="IPR010982">
    <property type="entry name" value="Lambda_DNA-bd_dom_sf"/>
</dbReference>
<keyword evidence="4" id="KW-0804">Transcription</keyword>
<dbReference type="SUPFAM" id="SSF53822">
    <property type="entry name" value="Periplasmic binding protein-like I"/>
    <property type="match status" value="1"/>
</dbReference>
<dbReference type="RefSeq" id="WP_004624801.1">
    <property type="nucleotide sequence ID" value="NZ_AORV01000026.1"/>
</dbReference>
<dbReference type="Pfam" id="PF00356">
    <property type="entry name" value="LacI"/>
    <property type="match status" value="1"/>
</dbReference>
<dbReference type="SMART" id="SM00354">
    <property type="entry name" value="HTH_LACI"/>
    <property type="match status" value="1"/>
</dbReference>
<proteinExistence type="predicted"/>
<dbReference type="Gene3D" id="1.10.260.40">
    <property type="entry name" value="lambda repressor-like DNA-binding domains"/>
    <property type="match status" value="1"/>
</dbReference>
<dbReference type="Pfam" id="PF13377">
    <property type="entry name" value="Peripla_BP_3"/>
    <property type="match status" value="1"/>
</dbReference>
<feature type="domain" description="HTH lacI-type" evidence="5">
    <location>
        <begin position="7"/>
        <end position="50"/>
    </location>
</feature>
<evidence type="ECO:0000256" key="1">
    <source>
        <dbReference type="ARBA" id="ARBA00022491"/>
    </source>
</evidence>
<dbReference type="GO" id="GO:0003700">
    <property type="term" value="F:DNA-binding transcription factor activity"/>
    <property type="evidence" value="ECO:0007669"/>
    <property type="project" value="TreeGrafter"/>
</dbReference>
<evidence type="ECO:0000256" key="3">
    <source>
        <dbReference type="ARBA" id="ARBA00023125"/>
    </source>
</evidence>
<dbReference type="eggNOG" id="COG1609">
    <property type="taxonomic scope" value="Bacteria"/>
</dbReference>
<keyword evidence="7" id="KW-1185">Reference proteome</keyword>
<dbReference type="STRING" id="1195236.CTER_1276"/>
<evidence type="ECO:0000313" key="7">
    <source>
        <dbReference type="Proteomes" id="UP000014155"/>
    </source>
</evidence>
<sequence>MTNLKKVSMKDIAERLNISKNAVSLALNGKPGVSESTRDQVLDLARKLNYAGFTTDDSAYNCRNILVFIPEYIKDDSFFYNDIYWSIDNYSKSHGYNSVMATISSQMQENLSLPPILTQLNIAGFVLVGIFNEDYVKFILKQNVKTISVDHYYSNLNMDCIVTANLEGAYTLTKKVIEMGHTKIGFVGSINVTSSIFERWCGYQKALIYSDIKINYEYSITKTSPLGILLHDPDELYDELKRLNELPTAFVCGGDRIAIALLEALKKLGISVPEDISIVGFDDIALSSFVSPKLTTMQVKRKELSKVAVNHLLNKSDIDDENVKLSIYPEYIERESLIKAKGL</sequence>
<dbReference type="GO" id="GO:0000976">
    <property type="term" value="F:transcription cis-regulatory region binding"/>
    <property type="evidence" value="ECO:0007669"/>
    <property type="project" value="TreeGrafter"/>
</dbReference>
<dbReference type="EMBL" id="AORV01000026">
    <property type="protein sequence ID" value="EMS72557.1"/>
    <property type="molecule type" value="Genomic_DNA"/>
</dbReference>
<gene>
    <name evidence="6" type="ORF">CTER_1276</name>
</gene>
<keyword evidence="2" id="KW-0805">Transcription regulation</keyword>
<evidence type="ECO:0000256" key="2">
    <source>
        <dbReference type="ARBA" id="ARBA00023015"/>
    </source>
</evidence>
<dbReference type="PATRIC" id="fig|1195236.3.peg.1591"/>
<name>S0FKZ0_RUMCE</name>
<dbReference type="CDD" id="cd19974">
    <property type="entry name" value="PBP1_LacI-like"/>
    <property type="match status" value="1"/>
</dbReference>
<reference evidence="6 7" key="1">
    <citation type="journal article" date="2013" name="Genome Announc.">
        <title>Draft Genome Sequence of the Cellulolytic, Mesophilic, Anaerobic Bacterium Clostridium termitidis Strain CT1112 (DSM 5398).</title>
        <authorList>
            <person name="Lal S."/>
            <person name="Ramachandran U."/>
            <person name="Zhang X."/>
            <person name="Munir R."/>
            <person name="Sparling R."/>
            <person name="Levin D.B."/>
        </authorList>
    </citation>
    <scope>NUCLEOTIDE SEQUENCE [LARGE SCALE GENOMIC DNA]</scope>
    <source>
        <strain evidence="6 7">CT1112</strain>
    </source>
</reference>
<evidence type="ECO:0000259" key="5">
    <source>
        <dbReference type="PROSITE" id="PS50932"/>
    </source>
</evidence>
<protein>
    <submittedName>
        <fullName evidence="6">Transcriptional regulator</fullName>
    </submittedName>
</protein>
<dbReference type="CDD" id="cd01392">
    <property type="entry name" value="HTH_LacI"/>
    <property type="match status" value="1"/>
</dbReference>
<evidence type="ECO:0000313" key="6">
    <source>
        <dbReference type="EMBL" id="EMS72557.1"/>
    </source>
</evidence>
<accession>S0FKZ0</accession>